<evidence type="ECO:0000313" key="1">
    <source>
        <dbReference type="EMBL" id="KAK4015525.1"/>
    </source>
</evidence>
<comment type="caution">
    <text evidence="1">The sequence shown here is derived from an EMBL/GenBank/DDBJ whole genome shotgun (WGS) entry which is preliminary data.</text>
</comment>
<gene>
    <name evidence="1" type="ORF">OUZ56_030501</name>
</gene>
<accession>A0ABQ9ZRH5</accession>
<evidence type="ECO:0000313" key="2">
    <source>
        <dbReference type="Proteomes" id="UP001234178"/>
    </source>
</evidence>
<proteinExistence type="predicted"/>
<keyword evidence="2" id="KW-1185">Reference proteome</keyword>
<dbReference type="EMBL" id="JAOYFB010000005">
    <property type="protein sequence ID" value="KAK4015525.1"/>
    <property type="molecule type" value="Genomic_DNA"/>
</dbReference>
<name>A0ABQ9ZRH5_9CRUS</name>
<sequence length="93" mass="10643">MPAVNTLIDHVNIRQGDQMLLDAIGRAREEASFKIDEAERVSPRSRHCSYATAPRLALMVSLSKSSVQRPPRRLWILLCYYYKAALIEVLKDE</sequence>
<protein>
    <submittedName>
        <fullName evidence="1">Uncharacterized protein</fullName>
    </submittedName>
</protein>
<dbReference type="Proteomes" id="UP001234178">
    <property type="component" value="Unassembled WGS sequence"/>
</dbReference>
<reference evidence="1 2" key="1">
    <citation type="journal article" date="2023" name="Nucleic Acids Res.">
        <title>The hologenome of Daphnia magna reveals possible DNA methylation and microbiome-mediated evolution of the host genome.</title>
        <authorList>
            <person name="Chaturvedi A."/>
            <person name="Li X."/>
            <person name="Dhandapani V."/>
            <person name="Marshall H."/>
            <person name="Kissane S."/>
            <person name="Cuenca-Cambronero M."/>
            <person name="Asole G."/>
            <person name="Calvet F."/>
            <person name="Ruiz-Romero M."/>
            <person name="Marangio P."/>
            <person name="Guigo R."/>
            <person name="Rago D."/>
            <person name="Mirbahai L."/>
            <person name="Eastwood N."/>
            <person name="Colbourne J.K."/>
            <person name="Zhou J."/>
            <person name="Mallon E."/>
            <person name="Orsini L."/>
        </authorList>
    </citation>
    <scope>NUCLEOTIDE SEQUENCE [LARGE SCALE GENOMIC DNA]</scope>
    <source>
        <strain evidence="1">LRV0_1</strain>
    </source>
</reference>
<organism evidence="1 2">
    <name type="scientific">Daphnia magna</name>
    <dbReference type="NCBI Taxonomy" id="35525"/>
    <lineage>
        <taxon>Eukaryota</taxon>
        <taxon>Metazoa</taxon>
        <taxon>Ecdysozoa</taxon>
        <taxon>Arthropoda</taxon>
        <taxon>Crustacea</taxon>
        <taxon>Branchiopoda</taxon>
        <taxon>Diplostraca</taxon>
        <taxon>Cladocera</taxon>
        <taxon>Anomopoda</taxon>
        <taxon>Daphniidae</taxon>
        <taxon>Daphnia</taxon>
    </lineage>
</organism>